<reference evidence="2 3" key="1">
    <citation type="submission" date="2018-11" db="EMBL/GenBank/DDBJ databases">
        <authorList>
            <consortium name="Pathogen Informatics"/>
        </authorList>
    </citation>
    <scope>NUCLEOTIDE SEQUENCE [LARGE SCALE GENOMIC DNA]</scope>
</reference>
<dbReference type="AlphaFoldDB" id="A0A183GWN0"/>
<evidence type="ECO:0000313" key="3">
    <source>
        <dbReference type="Proteomes" id="UP000050761"/>
    </source>
</evidence>
<gene>
    <name evidence="2" type="ORF">HPBE_LOCUS27099</name>
</gene>
<feature type="compositionally biased region" description="Polar residues" evidence="1">
    <location>
        <begin position="12"/>
        <end position="27"/>
    </location>
</feature>
<protein>
    <submittedName>
        <fullName evidence="4">Pecanex-like protein</fullName>
    </submittedName>
</protein>
<evidence type="ECO:0000313" key="4">
    <source>
        <dbReference type="WBParaSite" id="HPBE_0002710001-mRNA-1"/>
    </source>
</evidence>
<accession>A0A183GWN0</accession>
<dbReference type="Proteomes" id="UP000050761">
    <property type="component" value="Unassembled WGS sequence"/>
</dbReference>
<feature type="compositionally biased region" description="Basic and acidic residues" evidence="1">
    <location>
        <begin position="74"/>
        <end position="85"/>
    </location>
</feature>
<accession>A0A3P8G1K1</accession>
<evidence type="ECO:0000256" key="1">
    <source>
        <dbReference type="SAM" id="MobiDB-lite"/>
    </source>
</evidence>
<feature type="region of interest" description="Disordered" evidence="1">
    <location>
        <begin position="1"/>
        <end position="93"/>
    </location>
</feature>
<evidence type="ECO:0000313" key="2">
    <source>
        <dbReference type="EMBL" id="VDP60965.1"/>
    </source>
</evidence>
<reference evidence="4" key="2">
    <citation type="submission" date="2019-09" db="UniProtKB">
        <authorList>
            <consortium name="WormBaseParasite"/>
        </authorList>
    </citation>
    <scope>IDENTIFICATION</scope>
</reference>
<keyword evidence="3" id="KW-1185">Reference proteome</keyword>
<dbReference type="WBParaSite" id="HPBE_0002710001-mRNA-1">
    <property type="protein sequence ID" value="HPBE_0002710001-mRNA-1"/>
    <property type="gene ID" value="HPBE_0002710001"/>
</dbReference>
<sequence>MLTGRKRRSTPLDENSNPDTFDMQSGNAKVPRLRRSRSLRVLYDETRENVQEVRQQARHHGGGDGENSRPVTPAREEAQDDDHPGYDGADEIEFRGFDDGNRAVNAGNGRCQREILGKVLSLTGSMLMSAAGASPYYGWVLTDLEDIADVTCGQTAPVV</sequence>
<proteinExistence type="predicted"/>
<dbReference type="EMBL" id="UZAH01041993">
    <property type="protein sequence ID" value="VDP60965.1"/>
    <property type="molecule type" value="Genomic_DNA"/>
</dbReference>
<name>A0A183GWN0_HELPZ</name>
<feature type="compositionally biased region" description="Basic and acidic residues" evidence="1">
    <location>
        <begin position="42"/>
        <end position="51"/>
    </location>
</feature>
<organism evidence="3 4">
    <name type="scientific">Heligmosomoides polygyrus</name>
    <name type="common">Parasitic roundworm</name>
    <dbReference type="NCBI Taxonomy" id="6339"/>
    <lineage>
        <taxon>Eukaryota</taxon>
        <taxon>Metazoa</taxon>
        <taxon>Ecdysozoa</taxon>
        <taxon>Nematoda</taxon>
        <taxon>Chromadorea</taxon>
        <taxon>Rhabditida</taxon>
        <taxon>Rhabditina</taxon>
        <taxon>Rhabditomorpha</taxon>
        <taxon>Strongyloidea</taxon>
        <taxon>Heligmosomidae</taxon>
        <taxon>Heligmosomoides</taxon>
    </lineage>
</organism>